<evidence type="ECO:0000256" key="8">
    <source>
        <dbReference type="ARBA" id="ARBA00023209"/>
    </source>
</evidence>
<keyword evidence="5 10" id="KW-1133">Transmembrane helix</keyword>
<keyword evidence="8" id="KW-0594">Phospholipid biosynthesis</keyword>
<keyword evidence="12" id="KW-1185">Reference proteome</keyword>
<feature type="transmembrane region" description="Helical" evidence="10">
    <location>
        <begin position="175"/>
        <end position="192"/>
    </location>
</feature>
<evidence type="ECO:0000256" key="6">
    <source>
        <dbReference type="ARBA" id="ARBA00023098"/>
    </source>
</evidence>
<evidence type="ECO:0000256" key="4">
    <source>
        <dbReference type="ARBA" id="ARBA00022692"/>
    </source>
</evidence>
<dbReference type="PANTHER" id="PTHR30309">
    <property type="entry name" value="INNER MEMBRANE PROTEIN YGIH"/>
    <property type="match status" value="1"/>
</dbReference>
<dbReference type="Proteomes" id="UP001174909">
    <property type="component" value="Unassembled WGS sequence"/>
</dbReference>
<evidence type="ECO:0000313" key="12">
    <source>
        <dbReference type="Proteomes" id="UP001174909"/>
    </source>
</evidence>
<comment type="caution">
    <text evidence="11">The sequence shown here is derived from an EMBL/GenBank/DDBJ whole genome shotgun (WGS) entry which is preliminary data.</text>
</comment>
<evidence type="ECO:0000256" key="7">
    <source>
        <dbReference type="ARBA" id="ARBA00023136"/>
    </source>
</evidence>
<evidence type="ECO:0000256" key="10">
    <source>
        <dbReference type="SAM" id="Phobius"/>
    </source>
</evidence>
<keyword evidence="11" id="KW-0012">Acyltransferase</keyword>
<keyword evidence="9" id="KW-1208">Phospholipid metabolism</keyword>
<reference evidence="11" key="1">
    <citation type="submission" date="2023-03" db="EMBL/GenBank/DDBJ databases">
        <authorList>
            <person name="Steffen K."/>
            <person name="Cardenas P."/>
        </authorList>
    </citation>
    <scope>NUCLEOTIDE SEQUENCE</scope>
</reference>
<dbReference type="GO" id="GO:0005886">
    <property type="term" value="C:plasma membrane"/>
    <property type="evidence" value="ECO:0007669"/>
    <property type="project" value="InterPro"/>
</dbReference>
<feature type="transmembrane region" description="Helical" evidence="10">
    <location>
        <begin position="151"/>
        <end position="169"/>
    </location>
</feature>
<keyword evidence="6" id="KW-0443">Lipid metabolism</keyword>
<dbReference type="EMBL" id="CASHTH010000998">
    <property type="protein sequence ID" value="CAI8009941.1"/>
    <property type="molecule type" value="Genomic_DNA"/>
</dbReference>
<keyword evidence="4 10" id="KW-0812">Transmembrane</keyword>
<feature type="transmembrane region" description="Helical" evidence="10">
    <location>
        <begin position="12"/>
        <end position="33"/>
    </location>
</feature>
<keyword evidence="1" id="KW-1003">Cell membrane</keyword>
<name>A0AA35WAD8_GEOBA</name>
<dbReference type="GO" id="GO:0008654">
    <property type="term" value="P:phospholipid biosynthetic process"/>
    <property type="evidence" value="ECO:0007669"/>
    <property type="project" value="UniProtKB-KW"/>
</dbReference>
<evidence type="ECO:0000256" key="2">
    <source>
        <dbReference type="ARBA" id="ARBA00022516"/>
    </source>
</evidence>
<dbReference type="SMART" id="SM01207">
    <property type="entry name" value="G3P_acyltransf"/>
    <property type="match status" value="1"/>
</dbReference>
<dbReference type="InterPro" id="IPR003811">
    <property type="entry name" value="G3P_acylTferase_PlsY"/>
</dbReference>
<dbReference type="Pfam" id="PF02660">
    <property type="entry name" value="G3P_acyltransf"/>
    <property type="match status" value="1"/>
</dbReference>
<organism evidence="11 12">
    <name type="scientific">Geodia barretti</name>
    <name type="common">Barrett's horny sponge</name>
    <dbReference type="NCBI Taxonomy" id="519541"/>
    <lineage>
        <taxon>Eukaryota</taxon>
        <taxon>Metazoa</taxon>
        <taxon>Porifera</taxon>
        <taxon>Demospongiae</taxon>
        <taxon>Heteroscleromorpha</taxon>
        <taxon>Tetractinellida</taxon>
        <taxon>Astrophorina</taxon>
        <taxon>Geodiidae</taxon>
        <taxon>Geodia</taxon>
    </lineage>
</organism>
<evidence type="ECO:0000256" key="9">
    <source>
        <dbReference type="ARBA" id="ARBA00023264"/>
    </source>
</evidence>
<evidence type="ECO:0000313" key="11">
    <source>
        <dbReference type="EMBL" id="CAI8009941.1"/>
    </source>
</evidence>
<dbReference type="GO" id="GO:0043772">
    <property type="term" value="F:acyl-phosphate glycerol-3-phosphate acyltransferase activity"/>
    <property type="evidence" value="ECO:0007669"/>
    <property type="project" value="InterPro"/>
</dbReference>
<feature type="transmembrane region" description="Helical" evidence="10">
    <location>
        <begin position="125"/>
        <end position="144"/>
    </location>
</feature>
<keyword evidence="3" id="KW-0808">Transferase</keyword>
<gene>
    <name evidence="11" type="ORF">GBAR_LOCUS6612</name>
</gene>
<proteinExistence type="inferred from homology"/>
<keyword evidence="7 10" id="KW-0472">Membrane</keyword>
<dbReference type="PANTHER" id="PTHR30309:SF0">
    <property type="entry name" value="GLYCEROL-3-PHOSPHATE ACYLTRANSFERASE-RELATED"/>
    <property type="match status" value="1"/>
</dbReference>
<evidence type="ECO:0000256" key="3">
    <source>
        <dbReference type="ARBA" id="ARBA00022679"/>
    </source>
</evidence>
<dbReference type="AlphaFoldDB" id="A0AA35WAD8"/>
<sequence>MFLDELLPLIPRVLAAALVGYLLGSIPFAYLVARLKGVDIFATGSRRAGTANVFWQVGRRRGMLVFACDVIKGAVAVVVAWMLGVPELAAIVAGAAAIAGHWKSIFTGFKGGDGMVVLVGVSLAYLSWYILLGIAVGIVTVLLFRRSVFRSSIGIFMGFGVMLALNTLHGQSWSVMFGLTALAMVVITHNILTHADHRPDKVAAIDPDILIEDRPEILGEAARLSEEAILLDVLPPDDESETQRPT</sequence>
<accession>A0AA35WAD8</accession>
<evidence type="ECO:0000256" key="1">
    <source>
        <dbReference type="ARBA" id="ARBA00022475"/>
    </source>
</evidence>
<keyword evidence="2" id="KW-0444">Lipid biosynthesis</keyword>
<dbReference type="HAMAP" id="MF_01043">
    <property type="entry name" value="PlsY"/>
    <property type="match status" value="1"/>
</dbReference>
<protein>
    <submittedName>
        <fullName evidence="11">Glycerol-3-phosphate acyltransferase</fullName>
    </submittedName>
</protein>
<evidence type="ECO:0000256" key="5">
    <source>
        <dbReference type="ARBA" id="ARBA00022989"/>
    </source>
</evidence>